<evidence type="ECO:0000256" key="1">
    <source>
        <dbReference type="SAM" id="MobiDB-lite"/>
    </source>
</evidence>
<evidence type="ECO:0000313" key="3">
    <source>
        <dbReference type="Proteomes" id="UP000003045"/>
    </source>
</evidence>
<protein>
    <submittedName>
        <fullName evidence="2">Uncharacterized protein</fullName>
    </submittedName>
</protein>
<name>E0QP50_9ACTO</name>
<feature type="compositionally biased region" description="Basic and acidic residues" evidence="1">
    <location>
        <begin position="1"/>
        <end position="16"/>
    </location>
</feature>
<proteinExistence type="predicted"/>
<organism evidence="2 3">
    <name type="scientific">Mobiluncus mulieris ATCC 35239</name>
    <dbReference type="NCBI Taxonomy" id="871571"/>
    <lineage>
        <taxon>Bacteria</taxon>
        <taxon>Bacillati</taxon>
        <taxon>Actinomycetota</taxon>
        <taxon>Actinomycetes</taxon>
        <taxon>Actinomycetales</taxon>
        <taxon>Actinomycetaceae</taxon>
        <taxon>Mobiluncus</taxon>
    </lineage>
</organism>
<keyword evidence="3" id="KW-1185">Reference proteome</keyword>
<comment type="caution">
    <text evidence="2">The sequence shown here is derived from an EMBL/GenBank/DDBJ whole genome shotgun (WGS) entry which is preliminary data.</text>
</comment>
<dbReference type="AlphaFoldDB" id="E0QP50"/>
<feature type="region of interest" description="Disordered" evidence="1">
    <location>
        <begin position="1"/>
        <end position="20"/>
    </location>
</feature>
<accession>E0QP50</accession>
<dbReference type="HOGENOM" id="CLU_3312868_0_0_11"/>
<sequence length="39" mass="4613">MRAKSDTPKQAPHEPEGTTSKARRFRLGYWAWEGRFCLF</sequence>
<gene>
    <name evidence="2" type="ORF">HMPREF0580_0664</name>
</gene>
<dbReference type="EMBL" id="AEET01000016">
    <property type="protein sequence ID" value="EFM46617.1"/>
    <property type="molecule type" value="Genomic_DNA"/>
</dbReference>
<evidence type="ECO:0000313" key="2">
    <source>
        <dbReference type="EMBL" id="EFM46617.1"/>
    </source>
</evidence>
<reference evidence="2" key="1">
    <citation type="submission" date="2010-08" db="EMBL/GenBank/DDBJ databases">
        <authorList>
            <person name="Muzny D."/>
            <person name="Qin X."/>
            <person name="Deng J."/>
            <person name="Jiang H."/>
            <person name="Liu Y."/>
            <person name="Qu J."/>
            <person name="Song X.-Z."/>
            <person name="Zhang L."/>
            <person name="Thornton R."/>
            <person name="Coyle M."/>
            <person name="Francisco L."/>
            <person name="Jackson L."/>
            <person name="Javaid M."/>
            <person name="Korchina V."/>
            <person name="Kovar C."/>
            <person name="Mata R."/>
            <person name="Mathew T."/>
            <person name="Ngo R."/>
            <person name="Nguyen L."/>
            <person name="Nguyen N."/>
            <person name="Okwuonu G."/>
            <person name="Ongeri F."/>
            <person name="Pham C."/>
            <person name="Simmons D."/>
            <person name="Wilczek-Boney K."/>
            <person name="Hale W."/>
            <person name="Jakkamsetti A."/>
            <person name="Pham P."/>
            <person name="Ruth R."/>
            <person name="San Lucas F."/>
            <person name="Warren J."/>
            <person name="Zhang J."/>
            <person name="Zhao Z."/>
            <person name="Zhou C."/>
            <person name="Zhu D."/>
            <person name="Lee S."/>
            <person name="Bess C."/>
            <person name="Blankenburg K."/>
            <person name="Forbes L."/>
            <person name="Fu Q."/>
            <person name="Gubbala S."/>
            <person name="Hirani K."/>
            <person name="Jayaseelan J.C."/>
            <person name="Lara F."/>
            <person name="Munidasa M."/>
            <person name="Palculict T."/>
            <person name="Patil S."/>
            <person name="Pu L.-L."/>
            <person name="Saada N."/>
            <person name="Tang L."/>
            <person name="Weissenberger G."/>
            <person name="Zhu Y."/>
            <person name="Hemphill L."/>
            <person name="Shang Y."/>
            <person name="Youmans B."/>
            <person name="Ayvaz T."/>
            <person name="Ross M."/>
            <person name="Santibanez J."/>
            <person name="Aqrawi P."/>
            <person name="Gross S."/>
            <person name="Joshi V."/>
            <person name="Fowler G."/>
            <person name="Nazareth L."/>
            <person name="Reid J."/>
            <person name="Worley K."/>
            <person name="Petrosino J."/>
            <person name="Highlander S."/>
            <person name="Gibbs R."/>
        </authorList>
    </citation>
    <scope>NUCLEOTIDE SEQUENCE [LARGE SCALE GENOMIC DNA]</scope>
    <source>
        <strain evidence="2">ATCC 35239</strain>
    </source>
</reference>
<dbReference type="Proteomes" id="UP000003045">
    <property type="component" value="Unassembled WGS sequence"/>
</dbReference>